<dbReference type="Gene3D" id="1.20.1250.20">
    <property type="entry name" value="MFS general substrate transporter like domains"/>
    <property type="match status" value="1"/>
</dbReference>
<evidence type="ECO:0000313" key="6">
    <source>
        <dbReference type="EMBL" id="MCG2429814.1"/>
    </source>
</evidence>
<dbReference type="Pfam" id="PF07690">
    <property type="entry name" value="MFS_1"/>
    <property type="match status" value="1"/>
</dbReference>
<dbReference type="PROSITE" id="PS50850">
    <property type="entry name" value="MFS"/>
    <property type="match status" value="1"/>
</dbReference>
<keyword evidence="2 4" id="KW-1133">Transmembrane helix</keyword>
<feature type="transmembrane region" description="Helical" evidence="4">
    <location>
        <begin position="104"/>
        <end position="124"/>
    </location>
</feature>
<gene>
    <name evidence="6" type="ORF">K8344_01680</name>
</gene>
<feature type="domain" description="Major facilitator superfamily (MFS) profile" evidence="5">
    <location>
        <begin position="13"/>
        <end position="392"/>
    </location>
</feature>
<name>A0A9X1R014_9FLAO</name>
<feature type="transmembrane region" description="Helical" evidence="4">
    <location>
        <begin position="80"/>
        <end position="98"/>
    </location>
</feature>
<evidence type="ECO:0000256" key="1">
    <source>
        <dbReference type="ARBA" id="ARBA00022692"/>
    </source>
</evidence>
<sequence length="396" mass="42598">MSNNTKAILSKTARIWLLFGILFLAINLRPALSSIGPLIDDIGRDLNLTESLLGLLTTLPLLAFGFISTITPFFTKKFGLGRTLLASMVLLTLGILIRSSGGVFALYFGTVLLGIAIAFGNVLIPAITKSNFPNKAGLVTSLHSASMSLGAGLAAGLSVPLATNLNLGWRGSLSVWAVLAVIAFFIWIPQVKKIKSTTPTRGLKEAMKKLSSSRLVWQIAIYMGLQSFAFYVMLAWLPSILIDYGYNAEFGGWMLSLSQVTGILGALIIPIWAASQKDQRAVVVFLIVFEIISFIGLMVPTFIPIYIWVSILGFVLGGAFSLALLLIVLRAPDSETAAELSGMVQSIGYFLAAIGPFLIGVIQDFTKEWMYSLGLLVLVAIYKLIAGLQAGKAQKV</sequence>
<evidence type="ECO:0000256" key="3">
    <source>
        <dbReference type="ARBA" id="ARBA00023136"/>
    </source>
</evidence>
<dbReference type="InterPro" id="IPR036259">
    <property type="entry name" value="MFS_trans_sf"/>
</dbReference>
<dbReference type="CDD" id="cd17339">
    <property type="entry name" value="MFS_NIMT_CynX_like"/>
    <property type="match status" value="1"/>
</dbReference>
<dbReference type="SUPFAM" id="SSF103473">
    <property type="entry name" value="MFS general substrate transporter"/>
    <property type="match status" value="1"/>
</dbReference>
<dbReference type="Proteomes" id="UP001139462">
    <property type="component" value="Unassembled WGS sequence"/>
</dbReference>
<evidence type="ECO:0000256" key="4">
    <source>
        <dbReference type="SAM" id="Phobius"/>
    </source>
</evidence>
<evidence type="ECO:0000259" key="5">
    <source>
        <dbReference type="PROSITE" id="PS50850"/>
    </source>
</evidence>
<feature type="transmembrane region" description="Helical" evidence="4">
    <location>
        <begin position="281"/>
        <end position="299"/>
    </location>
</feature>
<feature type="transmembrane region" description="Helical" evidence="4">
    <location>
        <begin position="305"/>
        <end position="328"/>
    </location>
</feature>
<evidence type="ECO:0000256" key="2">
    <source>
        <dbReference type="ARBA" id="ARBA00022989"/>
    </source>
</evidence>
<proteinExistence type="predicted"/>
<dbReference type="InterPro" id="IPR011701">
    <property type="entry name" value="MFS"/>
</dbReference>
<dbReference type="InterPro" id="IPR052524">
    <property type="entry name" value="MFS_Cyanate_Porter"/>
</dbReference>
<dbReference type="GO" id="GO:0022857">
    <property type="term" value="F:transmembrane transporter activity"/>
    <property type="evidence" value="ECO:0007669"/>
    <property type="project" value="InterPro"/>
</dbReference>
<feature type="transmembrane region" description="Helical" evidence="4">
    <location>
        <begin position="52"/>
        <end position="73"/>
    </location>
</feature>
<protein>
    <submittedName>
        <fullName evidence="6">MFS transporter</fullName>
    </submittedName>
</protein>
<dbReference type="AlphaFoldDB" id="A0A9X1R014"/>
<keyword evidence="3 4" id="KW-0472">Membrane</keyword>
<dbReference type="InterPro" id="IPR020846">
    <property type="entry name" value="MFS_dom"/>
</dbReference>
<feature type="transmembrane region" description="Helical" evidence="4">
    <location>
        <begin position="340"/>
        <end position="363"/>
    </location>
</feature>
<reference evidence="6" key="1">
    <citation type="submission" date="2021-09" db="EMBL/GenBank/DDBJ databases">
        <title>Genome of Aequorivita sp. strain F64183.</title>
        <authorList>
            <person name="Wang Y."/>
        </authorList>
    </citation>
    <scope>NUCLEOTIDE SEQUENCE</scope>
    <source>
        <strain evidence="6">F64183</strain>
    </source>
</reference>
<accession>A0A9X1R014</accession>
<feature type="transmembrane region" description="Helical" evidence="4">
    <location>
        <begin position="215"/>
        <end position="238"/>
    </location>
</feature>
<feature type="transmembrane region" description="Helical" evidence="4">
    <location>
        <begin position="369"/>
        <end position="388"/>
    </location>
</feature>
<feature type="transmembrane region" description="Helical" evidence="4">
    <location>
        <begin position="250"/>
        <end position="274"/>
    </location>
</feature>
<dbReference type="RefSeq" id="WP_237606553.1">
    <property type="nucleotide sequence ID" value="NZ_JAIRBB010000001.1"/>
</dbReference>
<organism evidence="6 7">
    <name type="scientific">Aequorivita xiaoshiensis</name>
    <dbReference type="NCBI Taxonomy" id="2874476"/>
    <lineage>
        <taxon>Bacteria</taxon>
        <taxon>Pseudomonadati</taxon>
        <taxon>Bacteroidota</taxon>
        <taxon>Flavobacteriia</taxon>
        <taxon>Flavobacteriales</taxon>
        <taxon>Flavobacteriaceae</taxon>
        <taxon>Aequorivita</taxon>
    </lineage>
</organism>
<comment type="caution">
    <text evidence="6">The sequence shown here is derived from an EMBL/GenBank/DDBJ whole genome shotgun (WGS) entry which is preliminary data.</text>
</comment>
<dbReference type="PANTHER" id="PTHR23523:SF2">
    <property type="entry name" value="2-NITROIMIDAZOLE TRANSPORTER"/>
    <property type="match status" value="1"/>
</dbReference>
<dbReference type="PANTHER" id="PTHR23523">
    <property type="match status" value="1"/>
</dbReference>
<feature type="transmembrane region" description="Helical" evidence="4">
    <location>
        <begin position="167"/>
        <end position="188"/>
    </location>
</feature>
<keyword evidence="1 4" id="KW-0812">Transmembrane</keyword>
<evidence type="ECO:0000313" key="7">
    <source>
        <dbReference type="Proteomes" id="UP001139462"/>
    </source>
</evidence>
<feature type="transmembrane region" description="Helical" evidence="4">
    <location>
        <begin position="136"/>
        <end position="161"/>
    </location>
</feature>
<keyword evidence="7" id="KW-1185">Reference proteome</keyword>
<dbReference type="EMBL" id="JAIRBB010000001">
    <property type="protein sequence ID" value="MCG2429814.1"/>
    <property type="molecule type" value="Genomic_DNA"/>
</dbReference>